<dbReference type="InterPro" id="IPR036390">
    <property type="entry name" value="WH_DNA-bd_sf"/>
</dbReference>
<protein>
    <submittedName>
        <fullName evidence="5">GntR family transcriptional regulator</fullName>
    </submittedName>
</protein>
<dbReference type="SUPFAM" id="SSF48008">
    <property type="entry name" value="GntR ligand-binding domain-like"/>
    <property type="match status" value="1"/>
</dbReference>
<evidence type="ECO:0000256" key="3">
    <source>
        <dbReference type="ARBA" id="ARBA00023163"/>
    </source>
</evidence>
<dbReference type="EMBL" id="VCKW01000018">
    <property type="protein sequence ID" value="TMR05704.1"/>
    <property type="molecule type" value="Genomic_DNA"/>
</dbReference>
<evidence type="ECO:0000256" key="1">
    <source>
        <dbReference type="ARBA" id="ARBA00023015"/>
    </source>
</evidence>
<dbReference type="PANTHER" id="PTHR43537">
    <property type="entry name" value="TRANSCRIPTIONAL REGULATOR, GNTR FAMILY"/>
    <property type="match status" value="1"/>
</dbReference>
<comment type="caution">
    <text evidence="5">The sequence shown here is derived from an EMBL/GenBank/DDBJ whole genome shotgun (WGS) entry which is preliminary data.</text>
</comment>
<evidence type="ECO:0000256" key="2">
    <source>
        <dbReference type="ARBA" id="ARBA00023125"/>
    </source>
</evidence>
<evidence type="ECO:0000259" key="4">
    <source>
        <dbReference type="PROSITE" id="PS50949"/>
    </source>
</evidence>
<dbReference type="PANTHER" id="PTHR43537:SF20">
    <property type="entry name" value="HTH-TYPE TRANSCRIPTIONAL REPRESSOR GLAR"/>
    <property type="match status" value="1"/>
</dbReference>
<dbReference type="RefSeq" id="WP_138643957.1">
    <property type="nucleotide sequence ID" value="NZ_VCKW01000018.1"/>
</dbReference>
<name>A0A5C4JHW0_9ACTN</name>
<evidence type="ECO:0000313" key="5">
    <source>
        <dbReference type="EMBL" id="TMR05704.1"/>
    </source>
</evidence>
<accession>A0A5C4JHW0</accession>
<evidence type="ECO:0000313" key="6">
    <source>
        <dbReference type="Proteomes" id="UP000309174"/>
    </source>
</evidence>
<dbReference type="Proteomes" id="UP000309174">
    <property type="component" value="Unassembled WGS sequence"/>
</dbReference>
<dbReference type="Gene3D" id="1.20.120.530">
    <property type="entry name" value="GntR ligand-binding domain-like"/>
    <property type="match status" value="1"/>
</dbReference>
<dbReference type="PROSITE" id="PS50949">
    <property type="entry name" value="HTH_GNTR"/>
    <property type="match status" value="1"/>
</dbReference>
<dbReference type="SMART" id="SM00345">
    <property type="entry name" value="HTH_GNTR"/>
    <property type="match status" value="1"/>
</dbReference>
<dbReference type="Gene3D" id="1.10.10.10">
    <property type="entry name" value="Winged helix-like DNA-binding domain superfamily/Winged helix DNA-binding domain"/>
    <property type="match status" value="1"/>
</dbReference>
<dbReference type="GO" id="GO:0003677">
    <property type="term" value="F:DNA binding"/>
    <property type="evidence" value="ECO:0007669"/>
    <property type="project" value="UniProtKB-KW"/>
</dbReference>
<dbReference type="InterPro" id="IPR011711">
    <property type="entry name" value="GntR_C"/>
</dbReference>
<keyword evidence="6" id="KW-1185">Reference proteome</keyword>
<dbReference type="InterPro" id="IPR036388">
    <property type="entry name" value="WH-like_DNA-bd_sf"/>
</dbReference>
<dbReference type="SUPFAM" id="SSF46785">
    <property type="entry name" value="Winged helix' DNA-binding domain"/>
    <property type="match status" value="1"/>
</dbReference>
<dbReference type="InterPro" id="IPR000524">
    <property type="entry name" value="Tscrpt_reg_HTH_GntR"/>
</dbReference>
<dbReference type="GO" id="GO:0003700">
    <property type="term" value="F:DNA-binding transcription factor activity"/>
    <property type="evidence" value="ECO:0007669"/>
    <property type="project" value="InterPro"/>
</dbReference>
<keyword evidence="1" id="KW-0805">Transcription regulation</keyword>
<keyword evidence="3" id="KW-0804">Transcription</keyword>
<dbReference type="SMART" id="SM00895">
    <property type="entry name" value="FCD"/>
    <property type="match status" value="1"/>
</dbReference>
<dbReference type="InterPro" id="IPR008920">
    <property type="entry name" value="TF_FadR/GntR_C"/>
</dbReference>
<organism evidence="5 6">
    <name type="scientific">Actinomadura soli</name>
    <dbReference type="NCBI Taxonomy" id="2508997"/>
    <lineage>
        <taxon>Bacteria</taxon>
        <taxon>Bacillati</taxon>
        <taxon>Actinomycetota</taxon>
        <taxon>Actinomycetes</taxon>
        <taxon>Streptosporangiales</taxon>
        <taxon>Thermomonosporaceae</taxon>
        <taxon>Actinomadura</taxon>
    </lineage>
</organism>
<dbReference type="OrthoDB" id="8680240at2"/>
<dbReference type="AlphaFoldDB" id="A0A5C4JHW0"/>
<gene>
    <name evidence="5" type="ORF">ETD83_05545</name>
</gene>
<keyword evidence="2" id="KW-0238">DNA-binding</keyword>
<sequence>MPRNTQGPTLVNNVYGAVKDDICMGRLRPGQRLHLGEICKAQGVSLSVVREAVTRLAAERLVKSRPQQGFSVWPLSVDDLVDLTRVRIEIETLALRESIAKGDLAWESEVVAAHHRLEGTVRPPGTVTDEPNYAWMRAHSDFHAALASACTSPLLKQLRQQLFDAAELYRHWSVSLGASRSKREPSREHRQMMDASIAHDAELGVKLITEHIQRTTNHLLTAFQETGEPEDRPAERPGRS</sequence>
<feature type="domain" description="HTH gntR-type" evidence="4">
    <location>
        <begin position="8"/>
        <end position="75"/>
    </location>
</feature>
<proteinExistence type="predicted"/>
<reference evidence="5 6" key="1">
    <citation type="submission" date="2019-05" db="EMBL/GenBank/DDBJ databases">
        <title>Draft genome sequence of Actinomadura sp. 14C53.</title>
        <authorList>
            <person name="Saricaoglu S."/>
            <person name="Isik K."/>
        </authorList>
    </citation>
    <scope>NUCLEOTIDE SEQUENCE [LARGE SCALE GENOMIC DNA]</scope>
    <source>
        <strain evidence="5 6">14C53</strain>
    </source>
</reference>
<dbReference type="Pfam" id="PF00392">
    <property type="entry name" value="GntR"/>
    <property type="match status" value="1"/>
</dbReference>
<dbReference type="Pfam" id="PF07729">
    <property type="entry name" value="FCD"/>
    <property type="match status" value="1"/>
</dbReference>